<organism evidence="1 2">
    <name type="scientific">Clostridium intestinale</name>
    <dbReference type="NCBI Taxonomy" id="36845"/>
    <lineage>
        <taxon>Bacteria</taxon>
        <taxon>Bacillati</taxon>
        <taxon>Bacillota</taxon>
        <taxon>Clostridia</taxon>
        <taxon>Eubacteriales</taxon>
        <taxon>Clostridiaceae</taxon>
        <taxon>Clostridium</taxon>
    </lineage>
</organism>
<sequence length="51" mass="6266">MMNLLRYLFSKKYRINYSKKILNNYNDANDKLEQIYKDVHYTQKVSENLCT</sequence>
<reference evidence="1 2" key="1">
    <citation type="submission" date="2020-07" db="EMBL/GenBank/DDBJ databases">
        <title>Electron transfer.</title>
        <authorList>
            <person name="Huang L."/>
            <person name="Liu X."/>
            <person name="Zhou S."/>
        </authorList>
    </citation>
    <scope>NUCLEOTIDE SEQUENCE [LARGE SCALE GENOMIC DNA]</scope>
    <source>
        <strain evidence="1 2">Lx1</strain>
    </source>
</reference>
<dbReference type="KEGG" id="cint:HZF06_20855"/>
<dbReference type="Proteomes" id="UP000512286">
    <property type="component" value="Chromosome"/>
</dbReference>
<evidence type="ECO:0000313" key="1">
    <source>
        <dbReference type="EMBL" id="QLY79456.1"/>
    </source>
</evidence>
<protein>
    <submittedName>
        <fullName evidence="1">Uncharacterized protein</fullName>
    </submittedName>
</protein>
<dbReference type="EMBL" id="CP059378">
    <property type="protein sequence ID" value="QLY79456.1"/>
    <property type="molecule type" value="Genomic_DNA"/>
</dbReference>
<gene>
    <name evidence="1" type="ORF">HZF06_20855</name>
</gene>
<name>A0A7D6VNY3_9CLOT</name>
<dbReference type="AlphaFoldDB" id="A0A7D6VNY3"/>
<evidence type="ECO:0000313" key="2">
    <source>
        <dbReference type="Proteomes" id="UP000512286"/>
    </source>
</evidence>
<proteinExistence type="predicted"/>
<accession>A0A7D6VNY3</accession>
<dbReference type="RefSeq" id="WP_156337802.1">
    <property type="nucleotide sequence ID" value="NZ_CP059378.1"/>
</dbReference>